<proteinExistence type="predicted"/>
<organism evidence="2">
    <name type="scientific">Arundo donax</name>
    <name type="common">Giant reed</name>
    <name type="synonym">Donax arundinaceus</name>
    <dbReference type="NCBI Taxonomy" id="35708"/>
    <lineage>
        <taxon>Eukaryota</taxon>
        <taxon>Viridiplantae</taxon>
        <taxon>Streptophyta</taxon>
        <taxon>Embryophyta</taxon>
        <taxon>Tracheophyta</taxon>
        <taxon>Spermatophyta</taxon>
        <taxon>Magnoliopsida</taxon>
        <taxon>Liliopsida</taxon>
        <taxon>Poales</taxon>
        <taxon>Poaceae</taxon>
        <taxon>PACMAD clade</taxon>
        <taxon>Arundinoideae</taxon>
        <taxon>Arundineae</taxon>
        <taxon>Arundo</taxon>
    </lineage>
</organism>
<accession>A0A0A9H9G4</accession>
<dbReference type="EMBL" id="GBRH01168373">
    <property type="protein sequence ID" value="JAE29523.1"/>
    <property type="molecule type" value="Transcribed_RNA"/>
</dbReference>
<evidence type="ECO:0000313" key="2">
    <source>
        <dbReference type="EMBL" id="JAE29523.1"/>
    </source>
</evidence>
<sequence length="47" mass="5179">MTRPPALKADSEATVDTCMASTSRASSQRTGYSSLWTFHHDKTSNVF</sequence>
<feature type="compositionally biased region" description="Polar residues" evidence="1">
    <location>
        <begin position="19"/>
        <end position="30"/>
    </location>
</feature>
<evidence type="ECO:0000256" key="1">
    <source>
        <dbReference type="SAM" id="MobiDB-lite"/>
    </source>
</evidence>
<reference evidence="2" key="1">
    <citation type="submission" date="2014-09" db="EMBL/GenBank/DDBJ databases">
        <authorList>
            <person name="Magalhaes I.L.F."/>
            <person name="Oliveira U."/>
            <person name="Santos F.R."/>
            <person name="Vidigal T.H.D.A."/>
            <person name="Brescovit A.D."/>
            <person name="Santos A.J."/>
        </authorList>
    </citation>
    <scope>NUCLEOTIDE SEQUENCE</scope>
    <source>
        <tissue evidence="2">Shoot tissue taken approximately 20 cm above the soil surface</tissue>
    </source>
</reference>
<reference evidence="2" key="2">
    <citation type="journal article" date="2015" name="Data Brief">
        <title>Shoot transcriptome of the giant reed, Arundo donax.</title>
        <authorList>
            <person name="Barrero R.A."/>
            <person name="Guerrero F.D."/>
            <person name="Moolhuijzen P."/>
            <person name="Goolsby J.A."/>
            <person name="Tidwell J."/>
            <person name="Bellgard S.E."/>
            <person name="Bellgard M.I."/>
        </authorList>
    </citation>
    <scope>NUCLEOTIDE SEQUENCE</scope>
    <source>
        <tissue evidence="2">Shoot tissue taken approximately 20 cm above the soil surface</tissue>
    </source>
</reference>
<name>A0A0A9H9G4_ARUDO</name>
<dbReference type="AlphaFoldDB" id="A0A0A9H9G4"/>
<protein>
    <submittedName>
        <fullName evidence="2">Uncharacterized protein</fullName>
    </submittedName>
</protein>
<feature type="region of interest" description="Disordered" evidence="1">
    <location>
        <begin position="1"/>
        <end position="30"/>
    </location>
</feature>